<dbReference type="GO" id="GO:0032259">
    <property type="term" value="P:methylation"/>
    <property type="evidence" value="ECO:0007669"/>
    <property type="project" value="UniProtKB-KW"/>
</dbReference>
<gene>
    <name evidence="1" type="ORF">EA472_05645</name>
</gene>
<evidence type="ECO:0000313" key="2">
    <source>
        <dbReference type="Proteomes" id="UP000281431"/>
    </source>
</evidence>
<name>A0A3N6NPX3_NATCH</name>
<proteinExistence type="predicted"/>
<keyword evidence="2" id="KW-1185">Reference proteome</keyword>
<accession>A0A3N6NPX3</accession>
<dbReference type="EMBL" id="REFZ01000003">
    <property type="protein sequence ID" value="RQH01803.1"/>
    <property type="molecule type" value="Genomic_DNA"/>
</dbReference>
<dbReference type="AlphaFoldDB" id="A0A3N6NPX3"/>
<organism evidence="1 2">
    <name type="scientific">Natrarchaeobius chitinivorans</name>
    <dbReference type="NCBI Taxonomy" id="1679083"/>
    <lineage>
        <taxon>Archaea</taxon>
        <taxon>Methanobacteriati</taxon>
        <taxon>Methanobacteriota</taxon>
        <taxon>Stenosarchaea group</taxon>
        <taxon>Halobacteria</taxon>
        <taxon>Halobacteriales</taxon>
        <taxon>Natrialbaceae</taxon>
        <taxon>Natrarchaeobius</taxon>
    </lineage>
</organism>
<comment type="caution">
    <text evidence="1">The sequence shown here is derived from an EMBL/GenBank/DDBJ whole genome shotgun (WGS) entry which is preliminary data.</text>
</comment>
<protein>
    <submittedName>
        <fullName evidence="1">Class I SAM-dependent methyltransferase</fullName>
    </submittedName>
</protein>
<dbReference type="OrthoDB" id="338984at2157"/>
<dbReference type="Proteomes" id="UP000281431">
    <property type="component" value="Unassembled WGS sequence"/>
</dbReference>
<keyword evidence="1" id="KW-0808">Transferase</keyword>
<dbReference type="Gene3D" id="3.40.50.150">
    <property type="entry name" value="Vaccinia Virus protein VP39"/>
    <property type="match status" value="1"/>
</dbReference>
<reference evidence="1 2" key="1">
    <citation type="submission" date="2018-10" db="EMBL/GenBank/DDBJ databases">
        <title>Natrarchaeobius chitinivorans gen. nov., sp. nov., and Natrarchaeobius haloalkaliphilus sp. nov., alkaliphilic, chitin-utilizing haloarchaea from hypersaline alkaline lakes.</title>
        <authorList>
            <person name="Sorokin D.Y."/>
            <person name="Elcheninov A.G."/>
            <person name="Kostrikina N.A."/>
            <person name="Bale N.J."/>
            <person name="Sinninghe Damste J.S."/>
            <person name="Khijniak T.V."/>
            <person name="Kublanov I.V."/>
            <person name="Toshchakov S.V."/>
        </authorList>
    </citation>
    <scope>NUCLEOTIDE SEQUENCE [LARGE SCALE GENOMIC DNA]</scope>
    <source>
        <strain evidence="1 2">AArcht7</strain>
    </source>
</reference>
<dbReference type="GO" id="GO:0008168">
    <property type="term" value="F:methyltransferase activity"/>
    <property type="evidence" value="ECO:0007669"/>
    <property type="project" value="UniProtKB-KW"/>
</dbReference>
<dbReference type="SUPFAM" id="SSF53335">
    <property type="entry name" value="S-adenosyl-L-methionine-dependent methyltransferases"/>
    <property type="match status" value="1"/>
</dbReference>
<dbReference type="InterPro" id="IPR029063">
    <property type="entry name" value="SAM-dependent_MTases_sf"/>
</dbReference>
<sequence length="321" mass="35024">MSTFHAYLEARRPVDDRALDDRAFEAFADGLAARSTGTDEPLRIVEVGGGVGTMIARLVERNALSGPVRYRLIDRDADAVDRARERLPDWLEAAGCTVERTSTGLVARSSRPRSGATDAPFGLELEVTFEIGDAFAASIDRGADAVIGSAVFDLVDLDRALPWVASVLEPDGLLYAPLTYDGATGFAPVDPFDDRLEEFYHRHMDEVRDEPGGSRAGRRLVGALEGDDLSEVLAVGGSDWVLRPHDRPPSVESAERVVLGHVLETIDDALADCSADAIDPRDRRRWLDRREDELEAGELTGFARHVDVLARADSTGRDDRS</sequence>
<evidence type="ECO:0000313" key="1">
    <source>
        <dbReference type="EMBL" id="RQH01803.1"/>
    </source>
</evidence>
<keyword evidence="1" id="KW-0489">Methyltransferase</keyword>